<organism evidence="2 3">
    <name type="scientific">Actinomadura fulvescens</name>
    <dbReference type="NCBI Taxonomy" id="46160"/>
    <lineage>
        <taxon>Bacteria</taxon>
        <taxon>Bacillati</taxon>
        <taxon>Actinomycetota</taxon>
        <taxon>Actinomycetes</taxon>
        <taxon>Streptosporangiales</taxon>
        <taxon>Thermomonosporaceae</taxon>
        <taxon>Actinomadura</taxon>
    </lineage>
</organism>
<dbReference type="Proteomes" id="UP001501509">
    <property type="component" value="Unassembled WGS sequence"/>
</dbReference>
<gene>
    <name evidence="2" type="ORF">GCM10010411_52650</name>
</gene>
<comment type="caution">
    <text evidence="2">The sequence shown here is derived from an EMBL/GenBank/DDBJ whole genome shotgun (WGS) entry which is preliminary data.</text>
</comment>
<proteinExistence type="predicted"/>
<keyword evidence="3" id="KW-1185">Reference proteome</keyword>
<name>A0ABN3Q4T4_9ACTN</name>
<protein>
    <submittedName>
        <fullName evidence="2">Uncharacterized protein</fullName>
    </submittedName>
</protein>
<dbReference type="EMBL" id="BAAATD010000007">
    <property type="protein sequence ID" value="GAA2611628.1"/>
    <property type="molecule type" value="Genomic_DNA"/>
</dbReference>
<accession>A0ABN3Q4T4</accession>
<evidence type="ECO:0000256" key="1">
    <source>
        <dbReference type="SAM" id="MobiDB-lite"/>
    </source>
</evidence>
<evidence type="ECO:0000313" key="3">
    <source>
        <dbReference type="Proteomes" id="UP001501509"/>
    </source>
</evidence>
<sequence>MIRSFVTTVENDAARPGPEVTETEGGRPVRGTTVTWSPVTRVTVRGGAPAGAAVASGGTGGSATAVPAPDTVAAAITAIEAQVHRNAALPRTALTTVATPLPTAPANSGTVRQFDAR</sequence>
<feature type="compositionally biased region" description="Polar residues" evidence="1">
    <location>
        <begin position="1"/>
        <end position="10"/>
    </location>
</feature>
<reference evidence="2 3" key="1">
    <citation type="journal article" date="2019" name="Int. J. Syst. Evol. Microbiol.">
        <title>The Global Catalogue of Microorganisms (GCM) 10K type strain sequencing project: providing services to taxonomists for standard genome sequencing and annotation.</title>
        <authorList>
            <consortium name="The Broad Institute Genomics Platform"/>
            <consortium name="The Broad Institute Genome Sequencing Center for Infectious Disease"/>
            <person name="Wu L."/>
            <person name="Ma J."/>
        </authorList>
    </citation>
    <scope>NUCLEOTIDE SEQUENCE [LARGE SCALE GENOMIC DNA]</scope>
    <source>
        <strain evidence="2 3">JCM 6833</strain>
    </source>
</reference>
<evidence type="ECO:0000313" key="2">
    <source>
        <dbReference type="EMBL" id="GAA2611628.1"/>
    </source>
</evidence>
<feature type="region of interest" description="Disordered" evidence="1">
    <location>
        <begin position="1"/>
        <end position="33"/>
    </location>
</feature>